<evidence type="ECO:0008006" key="4">
    <source>
        <dbReference type="Google" id="ProtNLM"/>
    </source>
</evidence>
<dbReference type="Gene3D" id="3.40.525.10">
    <property type="entry name" value="CRAL-TRIO lipid binding domain"/>
    <property type="match status" value="1"/>
</dbReference>
<comment type="caution">
    <text evidence="2">The sequence shown here is derived from an EMBL/GenBank/DDBJ whole genome shotgun (WGS) entry which is preliminary data.</text>
</comment>
<feature type="region of interest" description="Disordered" evidence="1">
    <location>
        <begin position="1"/>
        <end position="42"/>
    </location>
</feature>
<sequence length="404" mass="45881">MADNQAAQAQAVRANNAEVANQGRAARDPEGLAPREDANPVETVFPPGPHDANRMMLSDQERQWSIAIKEAIQEDPELAPISDFNCAQLGLIEKDNIEGALERARQMQAFREEYRIADDEESGVKAVADWMELFPGMVLSVSYSRLEGVYVLVLDDTKFYARNLDDNPKGVPIWFCGNYYVYQAILPDFQSIRKGLIFCVEAGGFDWKVNFGLTVFRRFWTELAAYYPYHFKEIKVFHGGMFVNMMVSMVRQVVPKRIHEKFQLGTVSGLGRLDQLYLVPNLEAANQRTLRRVQECLHMRAWSSRFLPYDYDLCRLGRARLSLSYILRVRAVACDDGLRYSSQRDDNCNPIGSCPVCSPPTHQCDDGLTVIAKDITNGCTVVGTFPPRPVEHEERVFDIVLFED</sequence>
<feature type="compositionally biased region" description="Basic and acidic residues" evidence="1">
    <location>
        <begin position="25"/>
        <end position="38"/>
    </location>
</feature>
<dbReference type="AlphaFoldDB" id="A0A9N8E9J3"/>
<evidence type="ECO:0000313" key="2">
    <source>
        <dbReference type="EMBL" id="CAB9515159.1"/>
    </source>
</evidence>
<reference evidence="2" key="1">
    <citation type="submission" date="2020-06" db="EMBL/GenBank/DDBJ databases">
        <authorList>
            <consortium name="Plant Systems Biology data submission"/>
        </authorList>
    </citation>
    <scope>NUCLEOTIDE SEQUENCE</scope>
    <source>
        <strain evidence="2">D6</strain>
    </source>
</reference>
<dbReference type="InterPro" id="IPR036865">
    <property type="entry name" value="CRAL-TRIO_dom_sf"/>
</dbReference>
<gene>
    <name evidence="2" type="ORF">SEMRO_697_G189030.1</name>
</gene>
<organism evidence="2 3">
    <name type="scientific">Seminavis robusta</name>
    <dbReference type="NCBI Taxonomy" id="568900"/>
    <lineage>
        <taxon>Eukaryota</taxon>
        <taxon>Sar</taxon>
        <taxon>Stramenopiles</taxon>
        <taxon>Ochrophyta</taxon>
        <taxon>Bacillariophyta</taxon>
        <taxon>Bacillariophyceae</taxon>
        <taxon>Bacillariophycidae</taxon>
        <taxon>Naviculales</taxon>
        <taxon>Naviculaceae</taxon>
        <taxon>Seminavis</taxon>
    </lineage>
</organism>
<evidence type="ECO:0000256" key="1">
    <source>
        <dbReference type="SAM" id="MobiDB-lite"/>
    </source>
</evidence>
<dbReference type="SUPFAM" id="SSF52087">
    <property type="entry name" value="CRAL/TRIO domain"/>
    <property type="match status" value="1"/>
</dbReference>
<evidence type="ECO:0000313" key="3">
    <source>
        <dbReference type="Proteomes" id="UP001153069"/>
    </source>
</evidence>
<accession>A0A9N8E9J3</accession>
<protein>
    <recommendedName>
        <fullName evidence="4">CRAL-TRIO domain-containing protein</fullName>
    </recommendedName>
</protein>
<dbReference type="EMBL" id="CAICTM010000696">
    <property type="protein sequence ID" value="CAB9515159.1"/>
    <property type="molecule type" value="Genomic_DNA"/>
</dbReference>
<keyword evidence="3" id="KW-1185">Reference proteome</keyword>
<proteinExistence type="predicted"/>
<dbReference type="Proteomes" id="UP001153069">
    <property type="component" value="Unassembled WGS sequence"/>
</dbReference>
<name>A0A9N8E9J3_9STRA</name>
<feature type="compositionally biased region" description="Low complexity" evidence="1">
    <location>
        <begin position="1"/>
        <end position="22"/>
    </location>
</feature>